<evidence type="ECO:0000256" key="6">
    <source>
        <dbReference type="ARBA" id="ARBA00022917"/>
    </source>
</evidence>
<dbReference type="PANTHER" id="PTHR30053:SF12">
    <property type="entry name" value="ELONGATION FACTOR P (EF-P) FAMILY PROTEIN"/>
    <property type="match status" value="1"/>
</dbReference>
<dbReference type="InterPro" id="IPR013852">
    <property type="entry name" value="Transl_elong_P/YeiP_CS"/>
</dbReference>
<dbReference type="RefSeq" id="WP_129206460.1">
    <property type="nucleotide sequence ID" value="NZ_BMGU01000001.1"/>
</dbReference>
<dbReference type="InterPro" id="IPR020599">
    <property type="entry name" value="Transl_elong_fac_P/YeiP"/>
</dbReference>
<dbReference type="PROSITE" id="PS01275">
    <property type="entry name" value="EFP"/>
    <property type="match status" value="1"/>
</dbReference>
<protein>
    <recommendedName>
        <fullName evidence="7">Elongation factor P</fullName>
        <shortName evidence="7">EF-P</shortName>
    </recommendedName>
</protein>
<dbReference type="InterPro" id="IPR014722">
    <property type="entry name" value="Rib_uL2_dom2"/>
</dbReference>
<dbReference type="SMART" id="SM01185">
    <property type="entry name" value="EFP"/>
    <property type="match status" value="1"/>
</dbReference>
<dbReference type="InterPro" id="IPR012340">
    <property type="entry name" value="NA-bd_OB-fold"/>
</dbReference>
<evidence type="ECO:0000313" key="10">
    <source>
        <dbReference type="EMBL" id="RXS96710.1"/>
    </source>
</evidence>
<keyword evidence="6 7" id="KW-0648">Protein biosynthesis</keyword>
<dbReference type="SMART" id="SM00841">
    <property type="entry name" value="Elong-fact-P_C"/>
    <property type="match status" value="1"/>
</dbReference>
<evidence type="ECO:0000256" key="3">
    <source>
        <dbReference type="ARBA" id="ARBA00009479"/>
    </source>
</evidence>
<dbReference type="InterPro" id="IPR013185">
    <property type="entry name" value="Transl_elong_KOW-like"/>
</dbReference>
<keyword evidence="5 7" id="KW-0251">Elongation factor</keyword>
<comment type="subcellular location">
    <subcellularLocation>
        <location evidence="1 7">Cytoplasm</location>
    </subcellularLocation>
</comment>
<dbReference type="Gene3D" id="2.40.50.140">
    <property type="entry name" value="Nucleic acid-binding proteins"/>
    <property type="match status" value="2"/>
</dbReference>
<feature type="domain" description="Elongation factor P C-terminal" evidence="8">
    <location>
        <begin position="134"/>
        <end position="190"/>
    </location>
</feature>
<evidence type="ECO:0000259" key="9">
    <source>
        <dbReference type="SMART" id="SM01185"/>
    </source>
</evidence>
<dbReference type="EMBL" id="SDMK01000001">
    <property type="protein sequence ID" value="RXS96710.1"/>
    <property type="molecule type" value="Genomic_DNA"/>
</dbReference>
<dbReference type="GO" id="GO:0043043">
    <property type="term" value="P:peptide biosynthetic process"/>
    <property type="evidence" value="ECO:0007669"/>
    <property type="project" value="InterPro"/>
</dbReference>
<comment type="function">
    <text evidence="7">Involved in peptide bond synthesis. Stimulates efficient translation and peptide-bond synthesis on native or reconstituted 70S ribosomes in vitro. Probably functions indirectly by altering the affinity of the ribosome for aminoacyl-tRNA, thus increasing their reactivity as acceptors for peptidyl transferase.</text>
</comment>
<name>A0A4Q1SHQ9_9BACT</name>
<evidence type="ECO:0000256" key="5">
    <source>
        <dbReference type="ARBA" id="ARBA00022768"/>
    </source>
</evidence>
<dbReference type="UniPathway" id="UPA00345"/>
<organism evidence="10 11">
    <name type="scientific">Silvibacterium dinghuense</name>
    <dbReference type="NCBI Taxonomy" id="1560006"/>
    <lineage>
        <taxon>Bacteria</taxon>
        <taxon>Pseudomonadati</taxon>
        <taxon>Acidobacteriota</taxon>
        <taxon>Terriglobia</taxon>
        <taxon>Terriglobales</taxon>
        <taxon>Acidobacteriaceae</taxon>
        <taxon>Silvibacterium</taxon>
    </lineage>
</organism>
<dbReference type="Pfam" id="PF01132">
    <property type="entry name" value="EFP"/>
    <property type="match status" value="1"/>
</dbReference>
<reference evidence="10 11" key="1">
    <citation type="journal article" date="2016" name="Int. J. Syst. Evol. Microbiol.">
        <title>Acidipila dinghuensis sp. nov., an acidobacterium isolated from forest soil.</title>
        <authorList>
            <person name="Jiang Y.W."/>
            <person name="Wang J."/>
            <person name="Chen M.H."/>
            <person name="Lv Y.Y."/>
            <person name="Qiu L.H."/>
        </authorList>
    </citation>
    <scope>NUCLEOTIDE SEQUENCE [LARGE SCALE GENOMIC DNA]</scope>
    <source>
        <strain evidence="10 11">DHOF10</strain>
    </source>
</reference>
<dbReference type="HAMAP" id="MF_00141">
    <property type="entry name" value="EF_P"/>
    <property type="match status" value="1"/>
</dbReference>
<gene>
    <name evidence="7" type="primary">efp</name>
    <name evidence="10" type="ORF">ESZ00_01820</name>
</gene>
<evidence type="ECO:0000256" key="2">
    <source>
        <dbReference type="ARBA" id="ARBA00004815"/>
    </source>
</evidence>
<dbReference type="GO" id="GO:0003746">
    <property type="term" value="F:translation elongation factor activity"/>
    <property type="evidence" value="ECO:0007669"/>
    <property type="project" value="UniProtKB-UniRule"/>
</dbReference>
<sequence>MAALIDAIDVKRKDFFEIEGTPFYCLDVEVSTPTARGGQTLVRIKMRNLLTQAVFDKTFKAGEKFKEPDLEVVPSSFLYSDGEGSHFLDQESFETLTLNESMIGNAKDYLLEGLIVKVHKFNGNPIGLELPQYVELTVTYAEPGAKGNSASGSVTKNVKVETGIEVAVPLFIKEGEKVRVSTETGEFNGRA</sequence>
<dbReference type="PIRSF" id="PIRSF005901">
    <property type="entry name" value="EF-P"/>
    <property type="match status" value="1"/>
</dbReference>
<comment type="caution">
    <text evidence="10">The sequence shown here is derived from an EMBL/GenBank/DDBJ whole genome shotgun (WGS) entry which is preliminary data.</text>
</comment>
<evidence type="ECO:0000256" key="7">
    <source>
        <dbReference type="HAMAP-Rule" id="MF_00141"/>
    </source>
</evidence>
<proteinExistence type="inferred from homology"/>
<comment type="similarity">
    <text evidence="3 7">Belongs to the elongation factor P family.</text>
</comment>
<dbReference type="OrthoDB" id="9801844at2"/>
<keyword evidence="11" id="KW-1185">Reference proteome</keyword>
<dbReference type="InterPro" id="IPR001059">
    <property type="entry name" value="Transl_elong_P/YeiP_cen"/>
</dbReference>
<dbReference type="SUPFAM" id="SSF50104">
    <property type="entry name" value="Translation proteins SH3-like domain"/>
    <property type="match status" value="1"/>
</dbReference>
<accession>A0A4Q1SHQ9</accession>
<evidence type="ECO:0000256" key="4">
    <source>
        <dbReference type="ARBA" id="ARBA00022490"/>
    </source>
</evidence>
<comment type="pathway">
    <text evidence="2 7">Protein biosynthesis; polypeptide chain elongation.</text>
</comment>
<dbReference type="AlphaFoldDB" id="A0A4Q1SHQ9"/>
<dbReference type="GO" id="GO:0005829">
    <property type="term" value="C:cytosol"/>
    <property type="evidence" value="ECO:0007669"/>
    <property type="project" value="UniProtKB-ARBA"/>
</dbReference>
<dbReference type="InterPro" id="IPR015365">
    <property type="entry name" value="Elong-fact-P_C"/>
</dbReference>
<dbReference type="Proteomes" id="UP000290253">
    <property type="component" value="Unassembled WGS sequence"/>
</dbReference>
<dbReference type="InterPro" id="IPR011768">
    <property type="entry name" value="Transl_elongation_fac_P"/>
</dbReference>
<evidence type="ECO:0000313" key="11">
    <source>
        <dbReference type="Proteomes" id="UP000290253"/>
    </source>
</evidence>
<dbReference type="FunFam" id="2.40.50.140:FF:000009">
    <property type="entry name" value="Elongation factor P"/>
    <property type="match status" value="1"/>
</dbReference>
<feature type="domain" description="Translation elongation factor P/YeiP central" evidence="9">
    <location>
        <begin position="72"/>
        <end position="126"/>
    </location>
</feature>
<evidence type="ECO:0000256" key="1">
    <source>
        <dbReference type="ARBA" id="ARBA00004496"/>
    </source>
</evidence>
<dbReference type="InterPro" id="IPR008991">
    <property type="entry name" value="Translation_prot_SH3-like_sf"/>
</dbReference>
<dbReference type="Pfam" id="PF09285">
    <property type="entry name" value="Elong-fact-P_C"/>
    <property type="match status" value="1"/>
</dbReference>
<dbReference type="PANTHER" id="PTHR30053">
    <property type="entry name" value="ELONGATION FACTOR P"/>
    <property type="match status" value="1"/>
</dbReference>
<dbReference type="FunFam" id="2.40.50.140:FF:000004">
    <property type="entry name" value="Elongation factor P"/>
    <property type="match status" value="1"/>
</dbReference>
<dbReference type="CDD" id="cd05794">
    <property type="entry name" value="S1_EF-P_repeat_2"/>
    <property type="match status" value="1"/>
</dbReference>
<dbReference type="Gene3D" id="2.30.30.30">
    <property type="match status" value="1"/>
</dbReference>
<keyword evidence="4 7" id="KW-0963">Cytoplasm</keyword>
<dbReference type="Pfam" id="PF08207">
    <property type="entry name" value="EFP_N"/>
    <property type="match status" value="1"/>
</dbReference>
<dbReference type="NCBIfam" id="NF001810">
    <property type="entry name" value="PRK00529.1"/>
    <property type="match status" value="1"/>
</dbReference>
<evidence type="ECO:0000259" key="8">
    <source>
        <dbReference type="SMART" id="SM00841"/>
    </source>
</evidence>
<dbReference type="SUPFAM" id="SSF50249">
    <property type="entry name" value="Nucleic acid-binding proteins"/>
    <property type="match status" value="2"/>
</dbReference>